<reference evidence="1" key="1">
    <citation type="journal article" date="2021" name="New Phytol.">
        <title>Evolutionary innovations through gain and loss of genes in the ectomycorrhizal Boletales.</title>
        <authorList>
            <person name="Wu G."/>
            <person name="Miyauchi S."/>
            <person name="Morin E."/>
            <person name="Kuo A."/>
            <person name="Drula E."/>
            <person name="Varga T."/>
            <person name="Kohler A."/>
            <person name="Feng B."/>
            <person name="Cao Y."/>
            <person name="Lipzen A."/>
            <person name="Daum C."/>
            <person name="Hundley H."/>
            <person name="Pangilinan J."/>
            <person name="Johnson J."/>
            <person name="Barry K."/>
            <person name="LaButti K."/>
            <person name="Ng V."/>
            <person name="Ahrendt S."/>
            <person name="Min B."/>
            <person name="Choi I.G."/>
            <person name="Park H."/>
            <person name="Plett J.M."/>
            <person name="Magnuson J."/>
            <person name="Spatafora J.W."/>
            <person name="Nagy L.G."/>
            <person name="Henrissat B."/>
            <person name="Grigoriev I.V."/>
            <person name="Yang Z.L."/>
            <person name="Xu J."/>
            <person name="Martin F.M."/>
        </authorList>
    </citation>
    <scope>NUCLEOTIDE SEQUENCE</scope>
    <source>
        <strain evidence="1">ATCC 28755</strain>
    </source>
</reference>
<dbReference type="Proteomes" id="UP000790377">
    <property type="component" value="Unassembled WGS sequence"/>
</dbReference>
<comment type="caution">
    <text evidence="1">The sequence shown here is derived from an EMBL/GenBank/DDBJ whole genome shotgun (WGS) entry which is preliminary data.</text>
</comment>
<name>A0ACB8A8G3_9AGAM</name>
<sequence length="362" mass="39119">MVGARKHPNADPKHNGSSPDTEDTITHKKQRTMPPDGTNAPPEAIESLMTSEKNTTTPMTKSPVEIMRSLKKILQVPIYEVRDGTNIQLVDFTIALAPESEITHRILNITTSPDAGSIYNIALASPSNFSRTTGGIISHKTHPSEPATFFTTGIVQWSSTTTGLWNRQICITPSNLTWPRASSFMGQIFHEKALSFNTWNRGISFSTKNKSKGTSASPTHVQRGLVNAGVSSSQPSALSGNPLQWYESIPTYDGRKAFALTQFNKLPKIDHEIEVGSAVLVIFSASTYDARGNSQPKHVNKTVSVNAVSIVLLADPITTENDAGPSTPPNYTSGDLGVESDHTLSSDDEQAKHSTSGPIILL</sequence>
<gene>
    <name evidence="1" type="ORF">BJ138DRAFT_1114912</name>
</gene>
<dbReference type="EMBL" id="MU267755">
    <property type="protein sequence ID" value="KAH7909522.1"/>
    <property type="molecule type" value="Genomic_DNA"/>
</dbReference>
<evidence type="ECO:0000313" key="2">
    <source>
        <dbReference type="Proteomes" id="UP000790377"/>
    </source>
</evidence>
<keyword evidence="2" id="KW-1185">Reference proteome</keyword>
<proteinExistence type="predicted"/>
<accession>A0ACB8A8G3</accession>
<protein>
    <submittedName>
        <fullName evidence="1">Uncharacterized protein</fullName>
    </submittedName>
</protein>
<organism evidence="1 2">
    <name type="scientific">Hygrophoropsis aurantiaca</name>
    <dbReference type="NCBI Taxonomy" id="72124"/>
    <lineage>
        <taxon>Eukaryota</taxon>
        <taxon>Fungi</taxon>
        <taxon>Dikarya</taxon>
        <taxon>Basidiomycota</taxon>
        <taxon>Agaricomycotina</taxon>
        <taxon>Agaricomycetes</taxon>
        <taxon>Agaricomycetidae</taxon>
        <taxon>Boletales</taxon>
        <taxon>Coniophorineae</taxon>
        <taxon>Hygrophoropsidaceae</taxon>
        <taxon>Hygrophoropsis</taxon>
    </lineage>
</organism>
<evidence type="ECO:0000313" key="1">
    <source>
        <dbReference type="EMBL" id="KAH7909522.1"/>
    </source>
</evidence>